<dbReference type="PIRSF" id="PIRSF001084">
    <property type="entry name" value="B-galactosidase"/>
    <property type="match status" value="1"/>
</dbReference>
<feature type="binding site" evidence="9">
    <location>
        <position position="158"/>
    </location>
    <ligand>
        <name>Zn(2+)</name>
        <dbReference type="ChEBI" id="CHEBI:29105"/>
    </ligand>
</feature>
<dbReference type="CDD" id="cd03143">
    <property type="entry name" value="A4_beta-galactosidase_middle_domain"/>
    <property type="match status" value="1"/>
</dbReference>
<dbReference type="EC" id="3.2.1.23" evidence="3 6"/>
<dbReference type="PANTHER" id="PTHR36447">
    <property type="entry name" value="BETA-GALACTOSIDASE GANA"/>
    <property type="match status" value="1"/>
</dbReference>
<protein>
    <recommendedName>
        <fullName evidence="3 6">Beta-galactosidase</fullName>
        <shortName evidence="6">Beta-gal</shortName>
        <ecNumber evidence="3 6">3.2.1.23</ecNumber>
    </recommendedName>
</protein>
<dbReference type="InterPro" id="IPR029062">
    <property type="entry name" value="Class_I_gatase-like"/>
</dbReference>
<dbReference type="Pfam" id="PF08533">
    <property type="entry name" value="Glyco_hydro_42C"/>
    <property type="match status" value="1"/>
</dbReference>
<accession>A0ABD7VSZ3</accession>
<organism evidence="13 14">
    <name type="scientific">Bifidobacterium breve</name>
    <dbReference type="NCBI Taxonomy" id="1685"/>
    <lineage>
        <taxon>Bacteria</taxon>
        <taxon>Bacillati</taxon>
        <taxon>Actinomycetota</taxon>
        <taxon>Actinomycetes</taxon>
        <taxon>Bifidobacteriales</taxon>
        <taxon>Bifidobacteriaceae</taxon>
        <taxon>Bifidobacterium</taxon>
    </lineage>
</organism>
<feature type="domain" description="Beta-galactosidase trimerisation" evidence="11">
    <location>
        <begin position="400"/>
        <end position="615"/>
    </location>
</feature>
<name>A0ABD7VSZ3_BIFBR</name>
<reference evidence="13 14" key="1">
    <citation type="submission" date="2019-10" db="EMBL/GenBank/DDBJ databases">
        <authorList>
            <consortium name="Melissa Lawson"/>
            <person name="O'neill I."/>
        </authorList>
    </citation>
    <scope>NUCLEOTIDE SEQUENCE [LARGE SCALE GENOMIC DNA]</scope>
    <source>
        <strain evidence="13">LH_24</strain>
    </source>
</reference>
<evidence type="ECO:0000256" key="9">
    <source>
        <dbReference type="PIRSR" id="PIRSR001084-3"/>
    </source>
</evidence>
<dbReference type="InterPro" id="IPR013738">
    <property type="entry name" value="Beta_galactosidase_Trimer"/>
</dbReference>
<keyword evidence="9" id="KW-0479">Metal-binding</keyword>
<evidence type="ECO:0000256" key="2">
    <source>
        <dbReference type="ARBA" id="ARBA00005940"/>
    </source>
</evidence>
<feature type="domain" description="Beta-galactosidase C-terminal" evidence="12">
    <location>
        <begin position="642"/>
        <end position="689"/>
    </location>
</feature>
<dbReference type="Gene3D" id="3.20.20.80">
    <property type="entry name" value="Glycosidases"/>
    <property type="match status" value="1"/>
</dbReference>
<feature type="domain" description="Glycoside hydrolase family 42 N-terminal" evidence="10">
    <location>
        <begin position="17"/>
        <end position="387"/>
    </location>
</feature>
<evidence type="ECO:0000313" key="14">
    <source>
        <dbReference type="Proteomes" id="UP000494173"/>
    </source>
</evidence>
<dbReference type="PANTHER" id="PTHR36447:SF1">
    <property type="entry name" value="BETA-GALACTOSIDASE GANA"/>
    <property type="match status" value="1"/>
</dbReference>
<dbReference type="InterPro" id="IPR017853">
    <property type="entry name" value="GH"/>
</dbReference>
<sequence>MRTQAITSLGRFCFGGDWNPEQWPDGTWNDDLDMLSRAGINEATINVFGWGLLQPDEATYDFTTLDKIVDKLVAHGFGIIMGTATAAMPAWMPLAHPEVTRTDSAGRHHHFGLRHNACPNSPIYRQMSTALAGKLAERYSQTPGLMAWHVNNEYGGLCFCGNCAAAFRDWLKAKYGDLDTLNAAWNTNFWSHTYMDFAQIFPPDELGDGLGGNKSALSGHMLDYRRFQSESILANYRSEADAIRRFDPNTPITTNFMAVYEGLDYFDWGKHLDIISWDNYPAWNSNPADIAFRHDLMRGVGGGQPFLLMESTPGQTNWQSINSLRAPGVMRLESYQAIAHGADSIQYFQLRQSLGGDEKYHGAVIGHAHSENDRVYREVQELGQELGKHGTRFLGGTSTAKVGIIFDWESYWSIECTSWQPASFDYVEALLAWYHELFDRNIAVDVLPADAGTEQLSKYAMVIAPTLIMFQGDMAETLESYVRSGGTLIATILSGMHDEHDNVIPGGYPGPLRDVCGVRVTEIDMLPSEKDVPIDFLDGTTSTELNHAPHASAIAGLLQPEGATPFAVYAGDVFYHGTPAVTSHTLGRGHTWFVGAALDAKGTGEVLDAALSQCGITGISSPDGVEITRRHCNTATNDEGCHDLVFILNHTNHEVSLDTTAFAGARSLLDGTMTGTKMTLEPHGVTILEQQ</sequence>
<feature type="binding site" evidence="9">
    <location>
        <position position="160"/>
    </location>
    <ligand>
        <name>Zn(2+)</name>
        <dbReference type="ChEBI" id="CHEBI:29105"/>
    </ligand>
</feature>
<dbReference type="EMBL" id="CABWKB010000016">
    <property type="protein sequence ID" value="VWQ22866.1"/>
    <property type="molecule type" value="Genomic_DNA"/>
</dbReference>
<evidence type="ECO:0000259" key="10">
    <source>
        <dbReference type="Pfam" id="PF02449"/>
    </source>
</evidence>
<keyword evidence="5 6" id="KW-0326">Glycosidase</keyword>
<proteinExistence type="inferred from homology"/>
<dbReference type="SUPFAM" id="SSF52317">
    <property type="entry name" value="Class I glutamine amidotransferase-like"/>
    <property type="match status" value="1"/>
</dbReference>
<feature type="active site" description="Proton donor" evidence="7">
    <location>
        <position position="153"/>
    </location>
</feature>
<comment type="catalytic activity">
    <reaction evidence="1 6">
        <text>Hydrolysis of terminal non-reducing beta-D-galactose residues in beta-D-galactosides.</text>
        <dbReference type="EC" id="3.2.1.23"/>
    </reaction>
</comment>
<evidence type="ECO:0000259" key="11">
    <source>
        <dbReference type="Pfam" id="PF08532"/>
    </source>
</evidence>
<dbReference type="Gene3D" id="3.40.50.880">
    <property type="match status" value="1"/>
</dbReference>
<dbReference type="SUPFAM" id="SSF51445">
    <property type="entry name" value="(Trans)glycosidases"/>
    <property type="match status" value="1"/>
</dbReference>
<comment type="similarity">
    <text evidence="2 6">Belongs to the glycosyl hydrolase 42 family.</text>
</comment>
<evidence type="ECO:0000256" key="7">
    <source>
        <dbReference type="PIRSR" id="PIRSR001084-1"/>
    </source>
</evidence>
<feature type="active site" description="Nucleophile" evidence="7">
    <location>
        <position position="310"/>
    </location>
</feature>
<evidence type="ECO:0000313" key="13">
    <source>
        <dbReference type="EMBL" id="VWQ22866.1"/>
    </source>
</evidence>
<evidence type="ECO:0000256" key="4">
    <source>
        <dbReference type="ARBA" id="ARBA00022801"/>
    </source>
</evidence>
<evidence type="ECO:0000256" key="3">
    <source>
        <dbReference type="ARBA" id="ARBA00012756"/>
    </source>
</evidence>
<evidence type="ECO:0000256" key="1">
    <source>
        <dbReference type="ARBA" id="ARBA00001412"/>
    </source>
</evidence>
<dbReference type="Pfam" id="PF02449">
    <property type="entry name" value="Glyco_hydro_42"/>
    <property type="match status" value="1"/>
</dbReference>
<feature type="binding site" evidence="8">
    <location>
        <position position="152"/>
    </location>
    <ligand>
        <name>substrate</name>
    </ligand>
</feature>
<evidence type="ECO:0000256" key="8">
    <source>
        <dbReference type="PIRSR" id="PIRSR001084-2"/>
    </source>
</evidence>
<gene>
    <name evidence="13" type="primary">bgaP</name>
    <name evidence="13" type="ORF">BIFLH24_01538</name>
</gene>
<dbReference type="InterPro" id="IPR013739">
    <property type="entry name" value="Beta_galactosidase_C"/>
</dbReference>
<keyword evidence="4 6" id="KW-0378">Hydrolase</keyword>
<dbReference type="Proteomes" id="UP000494173">
    <property type="component" value="Unassembled WGS sequence"/>
</dbReference>
<feature type="binding site" evidence="9">
    <location>
        <position position="163"/>
    </location>
    <ligand>
        <name>Zn(2+)</name>
        <dbReference type="ChEBI" id="CHEBI:29105"/>
    </ligand>
</feature>
<dbReference type="InterPro" id="IPR003476">
    <property type="entry name" value="Glyco_hydro_42"/>
</dbReference>
<dbReference type="GO" id="GO:0004565">
    <property type="term" value="F:beta-galactosidase activity"/>
    <property type="evidence" value="ECO:0007669"/>
    <property type="project" value="UniProtKB-EC"/>
</dbReference>
<evidence type="ECO:0000256" key="6">
    <source>
        <dbReference type="PIRNR" id="PIRNR001084"/>
    </source>
</evidence>
<dbReference type="RefSeq" id="WP_174768145.1">
    <property type="nucleotide sequence ID" value="NZ_CABWJU010000016.1"/>
</dbReference>
<feature type="binding site" evidence="9">
    <location>
        <position position="118"/>
    </location>
    <ligand>
        <name>Zn(2+)</name>
        <dbReference type="ChEBI" id="CHEBI:29105"/>
    </ligand>
</feature>
<evidence type="ECO:0000256" key="5">
    <source>
        <dbReference type="ARBA" id="ARBA00023295"/>
    </source>
</evidence>
<comment type="caution">
    <text evidence="13">The sequence shown here is derived from an EMBL/GenBank/DDBJ whole genome shotgun (WGS) entry which is preliminary data.</text>
</comment>
<dbReference type="Gene3D" id="2.60.40.1180">
    <property type="entry name" value="Golgi alpha-mannosidase II"/>
    <property type="match status" value="1"/>
</dbReference>
<dbReference type="AlphaFoldDB" id="A0ABD7VSZ3"/>
<dbReference type="Pfam" id="PF08532">
    <property type="entry name" value="Glyco_hydro_42M"/>
    <property type="match status" value="1"/>
</dbReference>
<dbReference type="InterPro" id="IPR013780">
    <property type="entry name" value="Glyco_hydro_b"/>
</dbReference>
<evidence type="ECO:0000259" key="12">
    <source>
        <dbReference type="Pfam" id="PF08533"/>
    </source>
</evidence>
<feature type="binding site" evidence="8">
    <location>
        <position position="114"/>
    </location>
    <ligand>
        <name>substrate</name>
    </ligand>
</feature>
<feature type="binding site" evidence="8">
    <location>
        <position position="318"/>
    </location>
    <ligand>
        <name>substrate</name>
    </ligand>
</feature>
<dbReference type="InterPro" id="IPR013529">
    <property type="entry name" value="Glyco_hydro_42_N"/>
</dbReference>
<keyword evidence="9" id="KW-0862">Zinc</keyword>